<gene>
    <name evidence="1" type="ORF">ISP15_13345</name>
</gene>
<reference evidence="1 2" key="1">
    <citation type="submission" date="2020-10" db="EMBL/GenBank/DDBJ databases">
        <title>Phylogeny of dyella-like bacteria.</title>
        <authorList>
            <person name="Fu J."/>
        </authorList>
    </citation>
    <scope>NUCLEOTIDE SEQUENCE [LARGE SCALE GENOMIC DNA]</scope>
    <source>
        <strain evidence="1 2">JP1</strain>
    </source>
</reference>
<dbReference type="RefSeq" id="WP_404548034.1">
    <property type="nucleotide sequence ID" value="NZ_JADIKJ010000015.1"/>
</dbReference>
<dbReference type="Pfam" id="PF13604">
    <property type="entry name" value="AAA_30"/>
    <property type="match status" value="1"/>
</dbReference>
<proteinExistence type="predicted"/>
<evidence type="ECO:0000313" key="1">
    <source>
        <dbReference type="EMBL" id="MFK2901322.1"/>
    </source>
</evidence>
<protein>
    <submittedName>
        <fullName evidence="1">AAA family ATPase</fullName>
    </submittedName>
</protein>
<name>A0ABW8JJM4_9GAMM</name>
<dbReference type="InterPro" id="IPR027417">
    <property type="entry name" value="P-loop_NTPase"/>
</dbReference>
<dbReference type="EMBL" id="JADIKJ010000015">
    <property type="protein sequence ID" value="MFK2901322.1"/>
    <property type="molecule type" value="Genomic_DNA"/>
</dbReference>
<evidence type="ECO:0000313" key="2">
    <source>
        <dbReference type="Proteomes" id="UP001620461"/>
    </source>
</evidence>
<comment type="caution">
    <text evidence="1">The sequence shown here is derived from an EMBL/GenBank/DDBJ whole genome shotgun (WGS) entry which is preliminary data.</text>
</comment>
<sequence>MSREHPFSREVTQNIDGAAVSSNVHARSCHNHPVSTKSSRAIRPDLAEPWHRENLHARYDYHTEITGPEAALILGWSADQLKTHGGHPHRVSDPSTCGKGAKVVLMGDAQQLSPVAAGQAFRLFRDALGEVELTEIRRQKDVQDVRTSEVFIYAHAGKERGAVSRDAEQSLGAGILARLEARGRIERTDTKVEAMAQLVQDYFDSPLEPADKLVMGSTNADAAQLNRVVRERLIAGGLFIRKSSSAVEARAAPD</sequence>
<dbReference type="Gene3D" id="3.40.50.300">
    <property type="entry name" value="P-loop containing nucleotide triphosphate hydrolases"/>
    <property type="match status" value="2"/>
</dbReference>
<organism evidence="1 2">
    <name type="scientific">Dyella jejuensis</name>
    <dbReference type="NCBI Taxonomy" id="1432009"/>
    <lineage>
        <taxon>Bacteria</taxon>
        <taxon>Pseudomonadati</taxon>
        <taxon>Pseudomonadota</taxon>
        <taxon>Gammaproteobacteria</taxon>
        <taxon>Lysobacterales</taxon>
        <taxon>Rhodanobacteraceae</taxon>
        <taxon>Dyella</taxon>
    </lineage>
</organism>
<accession>A0ABW8JJM4</accession>
<dbReference type="Proteomes" id="UP001620461">
    <property type="component" value="Unassembled WGS sequence"/>
</dbReference>
<keyword evidence="2" id="KW-1185">Reference proteome</keyword>
<dbReference type="SUPFAM" id="SSF52540">
    <property type="entry name" value="P-loop containing nucleoside triphosphate hydrolases"/>
    <property type="match status" value="1"/>
</dbReference>